<proteinExistence type="inferred from homology"/>
<evidence type="ECO:0000313" key="7">
    <source>
        <dbReference type="EMBL" id="WDF67899.1"/>
    </source>
</evidence>
<sequence>MSYTFKKEERLCSKRRIDGLFHNGSSFVLYPYRIVFTLAEPAESTASVPVQCILSVSKRRFKRAVDRNFIKRRMREAYRLQKSFLYDFLHEHSLHLLVAFQYVGKEKLPSAQLHQRMLQVLGKLKDESSKLYLEMDH</sequence>
<dbReference type="RefSeq" id="WP_274266630.1">
    <property type="nucleotide sequence ID" value="NZ_CP117880.1"/>
</dbReference>
<protein>
    <recommendedName>
        <fullName evidence="6">Ribonuclease P protein component</fullName>
        <shortName evidence="6">RNase P protein</shortName>
        <shortName evidence="6">RNaseP protein</shortName>
        <ecNumber evidence="6">3.1.26.5</ecNumber>
    </recommendedName>
    <alternativeName>
        <fullName evidence="6">Protein C5</fullName>
    </alternativeName>
</protein>
<keyword evidence="3 6" id="KW-0255">Endonuclease</keyword>
<dbReference type="Gene3D" id="3.30.230.10">
    <property type="match status" value="1"/>
</dbReference>
<accession>A0ABY7WH13</accession>
<evidence type="ECO:0000313" key="8">
    <source>
        <dbReference type="Proteomes" id="UP001221558"/>
    </source>
</evidence>
<comment type="function">
    <text evidence="6">RNaseP catalyzes the removal of the 5'-leader sequence from pre-tRNA to produce the mature 5'-terminus. It can also cleave other RNA substrates such as 4.5S RNA. The protein component plays an auxiliary but essential role in vivo by binding to the 5'-leader sequence and broadening the substrate specificity of the ribozyme.</text>
</comment>
<comment type="subunit">
    <text evidence="6">Consists of a catalytic RNA component (M1 or rnpB) and a protein subunit.</text>
</comment>
<dbReference type="InterPro" id="IPR000100">
    <property type="entry name" value="RNase_P"/>
</dbReference>
<evidence type="ECO:0000256" key="5">
    <source>
        <dbReference type="ARBA" id="ARBA00022884"/>
    </source>
</evidence>
<dbReference type="SUPFAM" id="SSF54211">
    <property type="entry name" value="Ribosomal protein S5 domain 2-like"/>
    <property type="match status" value="1"/>
</dbReference>
<dbReference type="EMBL" id="CP117880">
    <property type="protein sequence ID" value="WDF67899.1"/>
    <property type="molecule type" value="Genomic_DNA"/>
</dbReference>
<dbReference type="Proteomes" id="UP001221558">
    <property type="component" value="Chromosome"/>
</dbReference>
<evidence type="ECO:0000256" key="4">
    <source>
        <dbReference type="ARBA" id="ARBA00022801"/>
    </source>
</evidence>
<keyword evidence="5 6" id="KW-0694">RNA-binding</keyword>
<name>A0ABY7WH13_9SPHI</name>
<keyword evidence="8" id="KW-1185">Reference proteome</keyword>
<comment type="catalytic activity">
    <reaction evidence="6">
        <text>Endonucleolytic cleavage of RNA, removing 5'-extranucleotides from tRNA precursor.</text>
        <dbReference type="EC" id="3.1.26.5"/>
    </reaction>
</comment>
<keyword evidence="4 6" id="KW-0378">Hydrolase</keyword>
<dbReference type="InterPro" id="IPR020568">
    <property type="entry name" value="Ribosomal_Su5_D2-typ_SF"/>
</dbReference>
<keyword evidence="2 6" id="KW-0540">Nuclease</keyword>
<evidence type="ECO:0000256" key="1">
    <source>
        <dbReference type="ARBA" id="ARBA00022694"/>
    </source>
</evidence>
<dbReference type="EC" id="3.1.26.5" evidence="6"/>
<comment type="similarity">
    <text evidence="6">Belongs to the RnpA family.</text>
</comment>
<dbReference type="InterPro" id="IPR014721">
    <property type="entry name" value="Ribsml_uS5_D2-typ_fold_subgr"/>
</dbReference>
<keyword evidence="1 6" id="KW-0819">tRNA processing</keyword>
<dbReference type="HAMAP" id="MF_00227">
    <property type="entry name" value="RNase_P"/>
    <property type="match status" value="1"/>
</dbReference>
<dbReference type="Pfam" id="PF00825">
    <property type="entry name" value="Ribonuclease_P"/>
    <property type="match status" value="1"/>
</dbReference>
<reference evidence="7 8" key="1">
    <citation type="submission" date="2023-02" db="EMBL/GenBank/DDBJ databases">
        <title>Genome sequence of Sphingobacterium sp. KACC 22765.</title>
        <authorList>
            <person name="Kim S."/>
            <person name="Heo J."/>
            <person name="Kwon S.-W."/>
        </authorList>
    </citation>
    <scope>NUCLEOTIDE SEQUENCE [LARGE SCALE GENOMIC DNA]</scope>
    <source>
        <strain evidence="7 8">KACC 22765</strain>
    </source>
</reference>
<evidence type="ECO:0000256" key="3">
    <source>
        <dbReference type="ARBA" id="ARBA00022759"/>
    </source>
</evidence>
<evidence type="ECO:0000256" key="6">
    <source>
        <dbReference type="HAMAP-Rule" id="MF_00227"/>
    </source>
</evidence>
<evidence type="ECO:0000256" key="2">
    <source>
        <dbReference type="ARBA" id="ARBA00022722"/>
    </source>
</evidence>
<gene>
    <name evidence="6" type="primary">rnpA</name>
    <name evidence="7" type="ORF">PQ465_16545</name>
</gene>
<organism evidence="7 8">
    <name type="scientific">Sphingobacterium oryzagri</name>
    <dbReference type="NCBI Taxonomy" id="3025669"/>
    <lineage>
        <taxon>Bacteria</taxon>
        <taxon>Pseudomonadati</taxon>
        <taxon>Bacteroidota</taxon>
        <taxon>Sphingobacteriia</taxon>
        <taxon>Sphingobacteriales</taxon>
        <taxon>Sphingobacteriaceae</taxon>
        <taxon>Sphingobacterium</taxon>
    </lineage>
</organism>